<protein>
    <submittedName>
        <fullName evidence="1">Uncharacterized protein</fullName>
    </submittedName>
</protein>
<dbReference type="EMBL" id="CASHSV030000109">
    <property type="protein sequence ID" value="CAJ2647351.1"/>
    <property type="molecule type" value="Genomic_DNA"/>
</dbReference>
<comment type="caution">
    <text evidence="1">The sequence shown here is derived from an EMBL/GenBank/DDBJ whole genome shotgun (WGS) entry which is preliminary data.</text>
</comment>
<keyword evidence="2" id="KW-1185">Reference proteome</keyword>
<name>A0ACB0JRF5_TRIPR</name>
<dbReference type="Proteomes" id="UP001177021">
    <property type="component" value="Unassembled WGS sequence"/>
</dbReference>
<organism evidence="1 2">
    <name type="scientific">Trifolium pratense</name>
    <name type="common">Red clover</name>
    <dbReference type="NCBI Taxonomy" id="57577"/>
    <lineage>
        <taxon>Eukaryota</taxon>
        <taxon>Viridiplantae</taxon>
        <taxon>Streptophyta</taxon>
        <taxon>Embryophyta</taxon>
        <taxon>Tracheophyta</taxon>
        <taxon>Spermatophyta</taxon>
        <taxon>Magnoliopsida</taxon>
        <taxon>eudicotyledons</taxon>
        <taxon>Gunneridae</taxon>
        <taxon>Pentapetalae</taxon>
        <taxon>rosids</taxon>
        <taxon>fabids</taxon>
        <taxon>Fabales</taxon>
        <taxon>Fabaceae</taxon>
        <taxon>Papilionoideae</taxon>
        <taxon>50 kb inversion clade</taxon>
        <taxon>NPAAA clade</taxon>
        <taxon>Hologalegina</taxon>
        <taxon>IRL clade</taxon>
        <taxon>Trifolieae</taxon>
        <taxon>Trifolium</taxon>
    </lineage>
</organism>
<accession>A0ACB0JRF5</accession>
<evidence type="ECO:0000313" key="1">
    <source>
        <dbReference type="EMBL" id="CAJ2647351.1"/>
    </source>
</evidence>
<reference evidence="1" key="1">
    <citation type="submission" date="2023-10" db="EMBL/GenBank/DDBJ databases">
        <authorList>
            <person name="Rodriguez Cubillos JULIANA M."/>
            <person name="De Vega J."/>
        </authorList>
    </citation>
    <scope>NUCLEOTIDE SEQUENCE</scope>
</reference>
<evidence type="ECO:0000313" key="2">
    <source>
        <dbReference type="Proteomes" id="UP001177021"/>
    </source>
</evidence>
<proteinExistence type="predicted"/>
<sequence>MEKSMDESSPHVLIFPCPAQGHVNSMLKLAELLAIQNLHITFLNTQYIHNRLIQFNDDIQALLECYPKLQFKTIPDFLDEENHPGFGVKIGDAIVSLSLYSKPFLREIIVSEKISCIVLDGIFGDLATDLAHEFGIQLIHFRTISPCCFWAYLCVPKLLECNELPIRGEEDMDRIIRNMPGMENLLRCRDLPSFCRQNNEDHILLDEVVLRTKQSLNANALILNTFEDLDSPILSQIRLHFPKLYTLGPLHHHLNTTKKTSSASSFKSNFFKVDKECMVWLDSQELKSVIYVSFGSTTPMKKEELIEIWHGLLNSKKQFLWVIRPNMVQEKGLLNELKEGTNKEKGLIVEWVSQEEVLSHKAIGAFLTHSGWNSTLESVVCGVPMICWPYFADQQINSRFVSEVWKIGLDMKDVCDRKVVENMVNDVMVNRKEEFLRSAKEMAELACKSVSPGGSSYNSFYELIQFIRSTSR</sequence>
<gene>
    <name evidence="1" type="ORF">MILVUS5_LOCUS15896</name>
</gene>